<keyword evidence="6" id="KW-1133">Transmembrane helix</keyword>
<accession>A0ABM3JRB5</accession>
<evidence type="ECO:0000256" key="8">
    <source>
        <dbReference type="RuleBase" id="RU366017"/>
    </source>
</evidence>
<dbReference type="InterPro" id="IPR008166">
    <property type="entry name" value="Glyco_transf_92"/>
</dbReference>
<reference evidence="10" key="1">
    <citation type="submission" date="2025-08" db="UniProtKB">
        <authorList>
            <consortium name="RefSeq"/>
        </authorList>
    </citation>
    <scope>IDENTIFICATION</scope>
    <source>
        <tissue evidence="10">Adult</tissue>
    </source>
</reference>
<dbReference type="EC" id="2.4.1.-" evidence="8"/>
<keyword evidence="4 8" id="KW-0808">Transferase</keyword>
<evidence type="ECO:0000256" key="2">
    <source>
        <dbReference type="ARBA" id="ARBA00007647"/>
    </source>
</evidence>
<keyword evidence="5" id="KW-0812">Transmembrane</keyword>
<dbReference type="GeneID" id="125778429"/>
<dbReference type="PANTHER" id="PTHR21461:SF83">
    <property type="entry name" value="GLYCOSYLTRANSFERASE FAMILY 92 PROTEIN"/>
    <property type="match status" value="1"/>
</dbReference>
<evidence type="ECO:0000256" key="3">
    <source>
        <dbReference type="ARBA" id="ARBA00022676"/>
    </source>
</evidence>
<dbReference type="Proteomes" id="UP001652620">
    <property type="component" value="Chromosome 4"/>
</dbReference>
<evidence type="ECO:0000256" key="7">
    <source>
        <dbReference type="ARBA" id="ARBA00023136"/>
    </source>
</evidence>
<keyword evidence="9" id="KW-1185">Reference proteome</keyword>
<evidence type="ECO:0000256" key="4">
    <source>
        <dbReference type="ARBA" id="ARBA00022679"/>
    </source>
</evidence>
<comment type="subcellular location">
    <subcellularLocation>
        <location evidence="1">Membrane</location>
        <topology evidence="1">Single-pass membrane protein</topology>
    </subcellularLocation>
</comment>
<evidence type="ECO:0000256" key="1">
    <source>
        <dbReference type="ARBA" id="ARBA00004167"/>
    </source>
</evidence>
<evidence type="ECO:0000313" key="10">
    <source>
        <dbReference type="RefSeq" id="XP_049311788.1"/>
    </source>
</evidence>
<evidence type="ECO:0000256" key="6">
    <source>
        <dbReference type="ARBA" id="ARBA00022989"/>
    </source>
</evidence>
<evidence type="ECO:0000313" key="9">
    <source>
        <dbReference type="Proteomes" id="UP001652620"/>
    </source>
</evidence>
<keyword evidence="3 8" id="KW-0328">Glycosyltransferase</keyword>
<dbReference type="Pfam" id="PF01697">
    <property type="entry name" value="Glyco_transf_92"/>
    <property type="match status" value="1"/>
</dbReference>
<keyword evidence="7" id="KW-0472">Membrane</keyword>
<sequence>MKLRQAELPNVPFDLWHRLESMRLNSSCAYAPTIQWLRFHNDYWQVFHNANFTYHLFNAYYDARAHVTQSSAVVRVLAMLKGMVPPKNKIHCQLWYDSDDKPTIVPVVEQRLVWHIDWINDANNFPHLLTCGVPPTTRKAVAPRAVSLVMNICDRASNILRVLYERPTGNETQHGFAVCLKGLDYPNADMGPRLVEWLEMQRLLGARKVITYKLVLHPNLERVLEHYVAEGFVEVHPLSLGLEMVSKPLYLHDYLRVNIGNKRVNELVPYNDCFYRNMYKYSYIVTVDIDEVIMPLGNRTNWQQLIDEIEHLRTPNCPEGYASVCVSNVHFPTDSVNFTETSAAPRHMFMLQHVYRQEPEEVGEGAKCLHNSSEALVLHNHYNLGALKSCRWRDLEPTMAQLQHYCRLKNSEKWETRILDESIYRYKDALVNSVEPVLKKLSYL</sequence>
<name>A0ABM3JRB5_BACDO</name>
<dbReference type="PANTHER" id="PTHR21461">
    <property type="entry name" value="GLYCOSYLTRANSFERASE FAMILY 92 PROTEIN"/>
    <property type="match status" value="1"/>
</dbReference>
<protein>
    <recommendedName>
        <fullName evidence="8">Glycosyltransferase family 92 protein</fullName>
        <ecNumber evidence="8">2.4.1.-</ecNumber>
    </recommendedName>
</protein>
<organism evidence="9 10">
    <name type="scientific">Bactrocera dorsalis</name>
    <name type="common">Oriental fruit fly</name>
    <name type="synonym">Dacus dorsalis</name>
    <dbReference type="NCBI Taxonomy" id="27457"/>
    <lineage>
        <taxon>Eukaryota</taxon>
        <taxon>Metazoa</taxon>
        <taxon>Ecdysozoa</taxon>
        <taxon>Arthropoda</taxon>
        <taxon>Hexapoda</taxon>
        <taxon>Insecta</taxon>
        <taxon>Pterygota</taxon>
        <taxon>Neoptera</taxon>
        <taxon>Endopterygota</taxon>
        <taxon>Diptera</taxon>
        <taxon>Brachycera</taxon>
        <taxon>Muscomorpha</taxon>
        <taxon>Tephritoidea</taxon>
        <taxon>Tephritidae</taxon>
        <taxon>Bactrocera</taxon>
        <taxon>Bactrocera</taxon>
    </lineage>
</organism>
<comment type="similarity">
    <text evidence="2 8">Belongs to the glycosyltransferase 92 family.</text>
</comment>
<proteinExistence type="inferred from homology"/>
<gene>
    <name evidence="10" type="primary">LOC125778429</name>
</gene>
<dbReference type="RefSeq" id="XP_049311788.1">
    <property type="nucleotide sequence ID" value="XM_049455831.1"/>
</dbReference>
<evidence type="ECO:0000256" key="5">
    <source>
        <dbReference type="ARBA" id="ARBA00022692"/>
    </source>
</evidence>